<accession>A0A433VUS8</accession>
<sequence>MPAPQDRHKRDNFCGFAALFGIKLKHNEVVYISLSQLDILIISATLLEAICNKKHVLTEYGIVDYTFVWVTGFNNSCWTCG</sequence>
<evidence type="ECO:0000313" key="1">
    <source>
        <dbReference type="EMBL" id="RUT09874.1"/>
    </source>
</evidence>
<evidence type="ECO:0000313" key="2">
    <source>
        <dbReference type="Proteomes" id="UP000271624"/>
    </source>
</evidence>
<dbReference type="AlphaFoldDB" id="A0A433VUS8"/>
<gene>
    <name evidence="1" type="ORF">DSM106972_003690</name>
</gene>
<protein>
    <submittedName>
        <fullName evidence="1">Uncharacterized protein</fullName>
    </submittedName>
</protein>
<name>A0A433VUS8_9CYAN</name>
<dbReference type="Proteomes" id="UP000271624">
    <property type="component" value="Unassembled WGS sequence"/>
</dbReference>
<comment type="caution">
    <text evidence="1">The sequence shown here is derived from an EMBL/GenBank/DDBJ whole genome shotgun (WGS) entry which is preliminary data.</text>
</comment>
<organism evidence="1 2">
    <name type="scientific">Dulcicalothrix desertica PCC 7102</name>
    <dbReference type="NCBI Taxonomy" id="232991"/>
    <lineage>
        <taxon>Bacteria</taxon>
        <taxon>Bacillati</taxon>
        <taxon>Cyanobacteriota</taxon>
        <taxon>Cyanophyceae</taxon>
        <taxon>Nostocales</taxon>
        <taxon>Calotrichaceae</taxon>
        <taxon>Dulcicalothrix</taxon>
    </lineage>
</organism>
<reference evidence="1" key="1">
    <citation type="submission" date="2018-12" db="EMBL/GenBank/DDBJ databases">
        <authorList>
            <person name="Will S."/>
            <person name="Neumann-Schaal M."/>
            <person name="Henke P."/>
        </authorList>
    </citation>
    <scope>NUCLEOTIDE SEQUENCE</scope>
    <source>
        <strain evidence="1">PCC 7102</strain>
    </source>
</reference>
<reference evidence="1" key="2">
    <citation type="journal article" date="2019" name="Genome Biol. Evol.">
        <title>Day and night: Metabolic profiles and evolutionary relationships of six axenic non-marine cyanobacteria.</title>
        <authorList>
            <person name="Will S.E."/>
            <person name="Henke P."/>
            <person name="Boedeker C."/>
            <person name="Huang S."/>
            <person name="Brinkmann H."/>
            <person name="Rohde M."/>
            <person name="Jarek M."/>
            <person name="Friedl T."/>
            <person name="Seufert S."/>
            <person name="Schumacher M."/>
            <person name="Overmann J."/>
            <person name="Neumann-Schaal M."/>
            <person name="Petersen J."/>
        </authorList>
    </citation>
    <scope>NUCLEOTIDE SEQUENCE [LARGE SCALE GENOMIC DNA]</scope>
    <source>
        <strain evidence="1">PCC 7102</strain>
    </source>
</reference>
<dbReference type="EMBL" id="RSCL01000001">
    <property type="protein sequence ID" value="RUT09874.1"/>
    <property type="molecule type" value="Genomic_DNA"/>
</dbReference>
<keyword evidence="2" id="KW-1185">Reference proteome</keyword>
<proteinExistence type="predicted"/>